<keyword evidence="1" id="KW-0808">Transferase</keyword>
<dbReference type="Proteomes" id="UP000664167">
    <property type="component" value="Unassembled WGS sequence"/>
</dbReference>
<dbReference type="Gene3D" id="3.40.630.30">
    <property type="match status" value="1"/>
</dbReference>
<dbReference type="CDD" id="cd04301">
    <property type="entry name" value="NAT_SF"/>
    <property type="match status" value="1"/>
</dbReference>
<reference evidence="4" key="1">
    <citation type="submission" date="2021-03" db="EMBL/GenBank/DDBJ databases">
        <title>Streptomyces poriferae sp. nov., a novel marine sponge-derived Actinobacteria species with anti-MRSA activity.</title>
        <authorList>
            <person name="Sandoval-Powers M."/>
            <person name="Kralova S."/>
            <person name="Nguyen G.-S."/>
            <person name="Fawwal D."/>
            <person name="Degnes K."/>
            <person name="Klinkenberg G."/>
            <person name="Sletta H."/>
            <person name="Wentzel A."/>
            <person name="Liles M.R."/>
        </authorList>
    </citation>
    <scope>NUCLEOTIDE SEQUENCE</scope>
    <source>
        <strain evidence="4">DSM 41794</strain>
    </source>
</reference>
<dbReference type="InterPro" id="IPR016181">
    <property type="entry name" value="Acyl_CoA_acyltransferase"/>
</dbReference>
<sequence length="192" mass="21447">MDAFPVLSNEALVANRVAAISDAKLRVTQQNARVNWTLAPEPFDSPDALALRRAYYYDVASSYWKRPATEAEIDAGLKDDGVEKLAAPTGEFFVGRYDGEPAACAGVLRLDPDTSELTRVFIRPEYRGKGGSGLLINALEDTARALGTKRIVLDTRPDLVEACKLYERHGYQDFHQYKPAEDYPQVWYSKDL</sequence>
<keyword evidence="2" id="KW-0012">Acyltransferase</keyword>
<protein>
    <submittedName>
        <fullName evidence="4">GNAT family N-acetyltransferase</fullName>
    </submittedName>
</protein>
<proteinExistence type="predicted"/>
<dbReference type="PROSITE" id="PS51186">
    <property type="entry name" value="GNAT"/>
    <property type="match status" value="1"/>
</dbReference>
<organism evidence="4 5">
    <name type="scientific">Streptomyces beijiangensis</name>
    <dbReference type="NCBI Taxonomy" id="163361"/>
    <lineage>
        <taxon>Bacteria</taxon>
        <taxon>Bacillati</taxon>
        <taxon>Actinomycetota</taxon>
        <taxon>Actinomycetes</taxon>
        <taxon>Kitasatosporales</taxon>
        <taxon>Streptomycetaceae</taxon>
        <taxon>Streptomyces</taxon>
    </lineage>
</organism>
<accession>A0A939FDD7</accession>
<gene>
    <name evidence="4" type="ORF">J0695_33145</name>
</gene>
<dbReference type="PANTHER" id="PTHR43877:SF2">
    <property type="entry name" value="AMINOALKYLPHOSPHONATE N-ACETYLTRANSFERASE-RELATED"/>
    <property type="match status" value="1"/>
</dbReference>
<dbReference type="PANTHER" id="PTHR43877">
    <property type="entry name" value="AMINOALKYLPHOSPHONATE N-ACETYLTRANSFERASE-RELATED-RELATED"/>
    <property type="match status" value="1"/>
</dbReference>
<feature type="domain" description="N-acetyltransferase" evidence="3">
    <location>
        <begin position="34"/>
        <end position="192"/>
    </location>
</feature>
<evidence type="ECO:0000256" key="2">
    <source>
        <dbReference type="ARBA" id="ARBA00023315"/>
    </source>
</evidence>
<dbReference type="InterPro" id="IPR000182">
    <property type="entry name" value="GNAT_dom"/>
</dbReference>
<evidence type="ECO:0000256" key="1">
    <source>
        <dbReference type="ARBA" id="ARBA00022679"/>
    </source>
</evidence>
<dbReference type="Pfam" id="PF00583">
    <property type="entry name" value="Acetyltransf_1"/>
    <property type="match status" value="1"/>
</dbReference>
<comment type="caution">
    <text evidence="4">The sequence shown here is derived from an EMBL/GenBank/DDBJ whole genome shotgun (WGS) entry which is preliminary data.</text>
</comment>
<dbReference type="GO" id="GO:0016747">
    <property type="term" value="F:acyltransferase activity, transferring groups other than amino-acyl groups"/>
    <property type="evidence" value="ECO:0007669"/>
    <property type="project" value="InterPro"/>
</dbReference>
<evidence type="ECO:0000259" key="3">
    <source>
        <dbReference type="PROSITE" id="PS51186"/>
    </source>
</evidence>
<name>A0A939FDD7_9ACTN</name>
<dbReference type="SUPFAM" id="SSF55729">
    <property type="entry name" value="Acyl-CoA N-acyltransferases (Nat)"/>
    <property type="match status" value="1"/>
</dbReference>
<dbReference type="InterPro" id="IPR050832">
    <property type="entry name" value="Bact_Acetyltransf"/>
</dbReference>
<dbReference type="AlphaFoldDB" id="A0A939FDD7"/>
<dbReference type="EMBL" id="JAFLRJ010000417">
    <property type="protein sequence ID" value="MBO0516583.1"/>
    <property type="molecule type" value="Genomic_DNA"/>
</dbReference>
<evidence type="ECO:0000313" key="5">
    <source>
        <dbReference type="Proteomes" id="UP000664167"/>
    </source>
</evidence>
<evidence type="ECO:0000313" key="4">
    <source>
        <dbReference type="EMBL" id="MBO0516583.1"/>
    </source>
</evidence>
<keyword evidence="5" id="KW-1185">Reference proteome</keyword>